<evidence type="ECO:0000313" key="3">
    <source>
        <dbReference type="Proteomes" id="UP001596203"/>
    </source>
</evidence>
<evidence type="ECO:0000256" key="1">
    <source>
        <dbReference type="SAM" id="Phobius"/>
    </source>
</evidence>
<name>A0ABW1KIF2_9ACTN</name>
<feature type="transmembrane region" description="Helical" evidence="1">
    <location>
        <begin position="70"/>
        <end position="91"/>
    </location>
</feature>
<keyword evidence="3" id="KW-1185">Reference proteome</keyword>
<gene>
    <name evidence="2" type="ORF">ACFP2T_35880</name>
</gene>
<dbReference type="Proteomes" id="UP001596203">
    <property type="component" value="Unassembled WGS sequence"/>
</dbReference>
<protein>
    <submittedName>
        <fullName evidence="2">Uncharacterized protein</fullName>
    </submittedName>
</protein>
<reference evidence="3" key="1">
    <citation type="journal article" date="2019" name="Int. J. Syst. Evol. Microbiol.">
        <title>The Global Catalogue of Microorganisms (GCM) 10K type strain sequencing project: providing services to taxonomists for standard genome sequencing and annotation.</title>
        <authorList>
            <consortium name="The Broad Institute Genomics Platform"/>
            <consortium name="The Broad Institute Genome Sequencing Center for Infectious Disease"/>
            <person name="Wu L."/>
            <person name="Ma J."/>
        </authorList>
    </citation>
    <scope>NUCLEOTIDE SEQUENCE [LARGE SCALE GENOMIC DNA]</scope>
    <source>
        <strain evidence="3">ZS-35-S2</strain>
    </source>
</reference>
<keyword evidence="1" id="KW-1133">Transmembrane helix</keyword>
<organism evidence="2 3">
    <name type="scientific">Plantactinospora solaniradicis</name>
    <dbReference type="NCBI Taxonomy" id="1723736"/>
    <lineage>
        <taxon>Bacteria</taxon>
        <taxon>Bacillati</taxon>
        <taxon>Actinomycetota</taxon>
        <taxon>Actinomycetes</taxon>
        <taxon>Micromonosporales</taxon>
        <taxon>Micromonosporaceae</taxon>
        <taxon>Plantactinospora</taxon>
    </lineage>
</organism>
<proteinExistence type="predicted"/>
<accession>A0ABW1KIF2</accession>
<keyword evidence="1" id="KW-0812">Transmembrane</keyword>
<sequence>MTALVIALGYAVLGVVCARWIFNRKAEEYYHRYEWVPKKCVAHGRTWAYHHEGSCRCTRKKDAVQSRERAAHWCMLGLVWPLIPVVLYLSAPSPFQRKLEKEKKDAEELEKLRAFAKKEGWEIP</sequence>
<dbReference type="RefSeq" id="WP_377429826.1">
    <property type="nucleotide sequence ID" value="NZ_JBHSPR010000044.1"/>
</dbReference>
<evidence type="ECO:0000313" key="2">
    <source>
        <dbReference type="EMBL" id="MFC6021536.1"/>
    </source>
</evidence>
<keyword evidence="1" id="KW-0472">Membrane</keyword>
<dbReference type="EMBL" id="JBHSPR010000044">
    <property type="protein sequence ID" value="MFC6021536.1"/>
    <property type="molecule type" value="Genomic_DNA"/>
</dbReference>
<comment type="caution">
    <text evidence="2">The sequence shown here is derived from an EMBL/GenBank/DDBJ whole genome shotgun (WGS) entry which is preliminary data.</text>
</comment>